<dbReference type="RefSeq" id="WP_343047674.1">
    <property type="nucleotide sequence ID" value="NZ_JACCAA010000001.1"/>
</dbReference>
<dbReference type="Pfam" id="PF03860">
    <property type="entry name" value="Csp"/>
    <property type="match status" value="1"/>
</dbReference>
<evidence type="ECO:0000313" key="1">
    <source>
        <dbReference type="EMBL" id="NYG57821.1"/>
    </source>
</evidence>
<accession>A0A7Y9UPS9</accession>
<evidence type="ECO:0008006" key="3">
    <source>
        <dbReference type="Google" id="ProtNLM"/>
    </source>
</evidence>
<dbReference type="InterPro" id="IPR005560">
    <property type="entry name" value="Csp_YhjQ"/>
</dbReference>
<dbReference type="Gene3D" id="1.20.1270.360">
    <property type="match status" value="1"/>
</dbReference>
<protein>
    <recommendedName>
        <fullName evidence="3">Four-helix bundle copper-binding protein</fullName>
    </recommendedName>
</protein>
<proteinExistence type="predicted"/>
<dbReference type="EMBL" id="JACCAA010000001">
    <property type="protein sequence ID" value="NYG57821.1"/>
    <property type="molecule type" value="Genomic_DNA"/>
</dbReference>
<dbReference type="Proteomes" id="UP000540656">
    <property type="component" value="Unassembled WGS sequence"/>
</dbReference>
<name>A0A7Y9UPS9_9ACTN</name>
<sequence length="132" mass="14149">MHTEMLEAHPKDLGGIDKDKLADCIAACFECAQVCTACADACLSEDMVADLTTCIRTDLDCADLCVATGNALSRRTGSDARLTRAFLEACATVCKACGDECAQHAQMHEHCRICAEACRRCEEACRALIATL</sequence>
<keyword evidence="2" id="KW-1185">Reference proteome</keyword>
<organism evidence="1 2">
    <name type="scientific">Nocardioides daedukensis</name>
    <dbReference type="NCBI Taxonomy" id="634462"/>
    <lineage>
        <taxon>Bacteria</taxon>
        <taxon>Bacillati</taxon>
        <taxon>Actinomycetota</taxon>
        <taxon>Actinomycetes</taxon>
        <taxon>Propionibacteriales</taxon>
        <taxon>Nocardioidaceae</taxon>
        <taxon>Nocardioides</taxon>
    </lineage>
</organism>
<dbReference type="AlphaFoldDB" id="A0A7Y9UPS9"/>
<comment type="caution">
    <text evidence="1">The sequence shown here is derived from an EMBL/GenBank/DDBJ whole genome shotgun (WGS) entry which is preliminary data.</text>
</comment>
<dbReference type="CDD" id="cd08026">
    <property type="entry name" value="DUF326"/>
    <property type="match status" value="1"/>
</dbReference>
<dbReference type="PANTHER" id="PTHR37310:SF1">
    <property type="entry name" value="CYTOPLASMIC PROTEIN"/>
    <property type="match status" value="1"/>
</dbReference>
<evidence type="ECO:0000313" key="2">
    <source>
        <dbReference type="Proteomes" id="UP000540656"/>
    </source>
</evidence>
<dbReference type="InterPro" id="IPR044543">
    <property type="entry name" value="YHJQ-like"/>
</dbReference>
<reference evidence="1 2" key="1">
    <citation type="submission" date="2020-07" db="EMBL/GenBank/DDBJ databases">
        <title>Sequencing the genomes of 1000 actinobacteria strains.</title>
        <authorList>
            <person name="Klenk H.-P."/>
        </authorList>
    </citation>
    <scope>NUCLEOTIDE SEQUENCE [LARGE SCALE GENOMIC DNA]</scope>
    <source>
        <strain evidence="1 2">DSM 23819</strain>
    </source>
</reference>
<dbReference type="PANTHER" id="PTHR37310">
    <property type="entry name" value="CYTOPLASMIC PROTEIN-RELATED"/>
    <property type="match status" value="1"/>
</dbReference>
<gene>
    <name evidence="1" type="ORF">BJ980_000744</name>
</gene>